<feature type="region of interest" description="Disordered" evidence="1">
    <location>
        <begin position="1"/>
        <end position="23"/>
    </location>
</feature>
<dbReference type="AlphaFoldDB" id="A0AAV4DBF4"/>
<gene>
    <name evidence="2" type="ORF">PoB_006804900</name>
</gene>
<evidence type="ECO:0000256" key="1">
    <source>
        <dbReference type="SAM" id="MobiDB-lite"/>
    </source>
</evidence>
<feature type="region of interest" description="Disordered" evidence="1">
    <location>
        <begin position="44"/>
        <end position="95"/>
    </location>
</feature>
<dbReference type="Proteomes" id="UP000735302">
    <property type="component" value="Unassembled WGS sequence"/>
</dbReference>
<proteinExistence type="predicted"/>
<reference evidence="2 3" key="1">
    <citation type="journal article" date="2021" name="Elife">
        <title>Chloroplast acquisition without the gene transfer in kleptoplastic sea slugs, Plakobranchus ocellatus.</title>
        <authorList>
            <person name="Maeda T."/>
            <person name="Takahashi S."/>
            <person name="Yoshida T."/>
            <person name="Shimamura S."/>
            <person name="Takaki Y."/>
            <person name="Nagai Y."/>
            <person name="Toyoda A."/>
            <person name="Suzuki Y."/>
            <person name="Arimoto A."/>
            <person name="Ishii H."/>
            <person name="Satoh N."/>
            <person name="Nishiyama T."/>
            <person name="Hasebe M."/>
            <person name="Maruyama T."/>
            <person name="Minagawa J."/>
            <person name="Obokata J."/>
            <person name="Shigenobu S."/>
        </authorList>
    </citation>
    <scope>NUCLEOTIDE SEQUENCE [LARGE SCALE GENOMIC DNA]</scope>
</reference>
<feature type="compositionally biased region" description="Polar residues" evidence="1">
    <location>
        <begin position="1"/>
        <end position="16"/>
    </location>
</feature>
<dbReference type="EMBL" id="BLXT01007705">
    <property type="protein sequence ID" value="GFO41544.1"/>
    <property type="molecule type" value="Genomic_DNA"/>
</dbReference>
<accession>A0AAV4DBF4</accession>
<protein>
    <submittedName>
        <fullName evidence="2">Uncharacterized protein</fullName>
    </submittedName>
</protein>
<comment type="caution">
    <text evidence="2">The sequence shown here is derived from an EMBL/GenBank/DDBJ whole genome shotgun (WGS) entry which is preliminary data.</text>
</comment>
<organism evidence="2 3">
    <name type="scientific">Plakobranchus ocellatus</name>
    <dbReference type="NCBI Taxonomy" id="259542"/>
    <lineage>
        <taxon>Eukaryota</taxon>
        <taxon>Metazoa</taxon>
        <taxon>Spiralia</taxon>
        <taxon>Lophotrochozoa</taxon>
        <taxon>Mollusca</taxon>
        <taxon>Gastropoda</taxon>
        <taxon>Heterobranchia</taxon>
        <taxon>Euthyneura</taxon>
        <taxon>Panpulmonata</taxon>
        <taxon>Sacoglossa</taxon>
        <taxon>Placobranchoidea</taxon>
        <taxon>Plakobranchidae</taxon>
        <taxon>Plakobranchus</taxon>
    </lineage>
</organism>
<evidence type="ECO:0000313" key="3">
    <source>
        <dbReference type="Proteomes" id="UP000735302"/>
    </source>
</evidence>
<name>A0AAV4DBF4_9GAST</name>
<keyword evidence="3" id="KW-1185">Reference proteome</keyword>
<sequence>MKTSAWNRVSSVQEISENSDDQDGCVLNVSVTLSDEAWVATVSQPEKTTCGGTVPELLGTALTQRPEGDPTSRGRPTPRGRPYVPRDPASRGRPK</sequence>
<evidence type="ECO:0000313" key="2">
    <source>
        <dbReference type="EMBL" id="GFO41544.1"/>
    </source>
</evidence>
<feature type="compositionally biased region" description="Low complexity" evidence="1">
    <location>
        <begin position="73"/>
        <end position="83"/>
    </location>
</feature>